<evidence type="ECO:0000313" key="1">
    <source>
        <dbReference type="EMBL" id="KAJ8620037.1"/>
    </source>
</evidence>
<accession>A0ACC2KFX7</accession>
<evidence type="ECO:0000313" key="2">
    <source>
        <dbReference type="Proteomes" id="UP001234297"/>
    </source>
</evidence>
<sequence length="261" mass="29973">MLSRLFPKAVTQVMGDGPSLTFPCPIKAVMLHPFPQNSLQLFPTEGLLQTQFLCNAAQKALRPMEQLADVAGIRYPGHLNPTPHPTPFSTVRNDAPAIHFGRFLNPNLSTNYEIPYQVNEFTSQTYFLSNNSASASSEEDQLSLINERKKRRMISNRESARRSRMRKQRHLDELWSHVVRLQDENRQLMNRLNEASERHDKAIQENTQLREEASDLRQMIQDLQLRSPYDVLRDLELSCNTAHFRAEPTNQPTTSMDLGCV</sequence>
<protein>
    <submittedName>
        <fullName evidence="1">Uncharacterized protein</fullName>
    </submittedName>
</protein>
<reference evidence="1 2" key="1">
    <citation type="journal article" date="2022" name="Hortic Res">
        <title>A haplotype resolved chromosomal level avocado genome allows analysis of novel avocado genes.</title>
        <authorList>
            <person name="Nath O."/>
            <person name="Fletcher S.J."/>
            <person name="Hayward A."/>
            <person name="Shaw L.M."/>
            <person name="Masouleh A.K."/>
            <person name="Furtado A."/>
            <person name="Henry R.J."/>
            <person name="Mitter N."/>
        </authorList>
    </citation>
    <scope>NUCLEOTIDE SEQUENCE [LARGE SCALE GENOMIC DNA]</scope>
    <source>
        <strain evidence="2">cv. Hass</strain>
    </source>
</reference>
<dbReference type="Proteomes" id="UP001234297">
    <property type="component" value="Chromosome 9"/>
</dbReference>
<gene>
    <name evidence="1" type="ORF">MRB53_028566</name>
</gene>
<organism evidence="1 2">
    <name type="scientific">Persea americana</name>
    <name type="common">Avocado</name>
    <dbReference type="NCBI Taxonomy" id="3435"/>
    <lineage>
        <taxon>Eukaryota</taxon>
        <taxon>Viridiplantae</taxon>
        <taxon>Streptophyta</taxon>
        <taxon>Embryophyta</taxon>
        <taxon>Tracheophyta</taxon>
        <taxon>Spermatophyta</taxon>
        <taxon>Magnoliopsida</taxon>
        <taxon>Magnoliidae</taxon>
        <taxon>Laurales</taxon>
        <taxon>Lauraceae</taxon>
        <taxon>Persea</taxon>
    </lineage>
</organism>
<name>A0ACC2KFX7_PERAE</name>
<proteinExistence type="predicted"/>
<comment type="caution">
    <text evidence="1">The sequence shown here is derived from an EMBL/GenBank/DDBJ whole genome shotgun (WGS) entry which is preliminary data.</text>
</comment>
<keyword evidence="2" id="KW-1185">Reference proteome</keyword>
<dbReference type="EMBL" id="CM056817">
    <property type="protein sequence ID" value="KAJ8620037.1"/>
    <property type="molecule type" value="Genomic_DNA"/>
</dbReference>